<dbReference type="eggNOG" id="ENOG502S2HH">
    <property type="taxonomic scope" value="Eukaryota"/>
</dbReference>
<protein>
    <submittedName>
        <fullName evidence="1">Uncharacterized protein</fullName>
    </submittedName>
</protein>
<reference evidence="2" key="1">
    <citation type="journal article" date="2007" name="Plant Cell">
        <title>Dothideomycete-plant interactions illuminated by genome sequencing and EST analysis of the wheat pathogen Stagonospora nodorum.</title>
        <authorList>
            <person name="Hane J.K."/>
            <person name="Lowe R.G."/>
            <person name="Solomon P.S."/>
            <person name="Tan K.C."/>
            <person name="Schoch C.L."/>
            <person name="Spatafora J.W."/>
            <person name="Crous P.W."/>
            <person name="Kodira C."/>
            <person name="Birren B.W."/>
            <person name="Galagan J.E."/>
            <person name="Torriani S.F."/>
            <person name="McDonald B.A."/>
            <person name="Oliver R.P."/>
        </authorList>
    </citation>
    <scope>NUCLEOTIDE SEQUENCE [LARGE SCALE GENOMIC DNA]</scope>
    <source>
        <strain evidence="2">SN15 / ATCC MYA-4574 / FGSC 10173</strain>
    </source>
</reference>
<dbReference type="AlphaFoldDB" id="A9JXC1"/>
<accession>A9JXC1</accession>
<dbReference type="InParanoid" id="A9JXC1"/>
<dbReference type="HOGENOM" id="CLU_2638880_0_0_1"/>
<dbReference type="EMBL" id="CH445344">
    <property type="protein sequence ID" value="EDP89811.1"/>
    <property type="molecule type" value="Genomic_DNA"/>
</dbReference>
<gene>
    <name evidence="1" type="ORF">SNOG_20125</name>
</gene>
<dbReference type="KEGG" id="pno:SNOG_20125"/>
<dbReference type="GeneID" id="5978811"/>
<dbReference type="RefSeq" id="XP_001801903.1">
    <property type="nucleotide sequence ID" value="XM_001801851.1"/>
</dbReference>
<organism evidence="1 2">
    <name type="scientific">Phaeosphaeria nodorum (strain SN15 / ATCC MYA-4574 / FGSC 10173)</name>
    <name type="common">Glume blotch fungus</name>
    <name type="synonym">Parastagonospora nodorum</name>
    <dbReference type="NCBI Taxonomy" id="321614"/>
    <lineage>
        <taxon>Eukaryota</taxon>
        <taxon>Fungi</taxon>
        <taxon>Dikarya</taxon>
        <taxon>Ascomycota</taxon>
        <taxon>Pezizomycotina</taxon>
        <taxon>Dothideomycetes</taxon>
        <taxon>Pleosporomycetidae</taxon>
        <taxon>Pleosporales</taxon>
        <taxon>Pleosporineae</taxon>
        <taxon>Phaeosphaeriaceae</taxon>
        <taxon>Parastagonospora</taxon>
    </lineage>
</organism>
<name>A9JXC1_PHANO</name>
<evidence type="ECO:0000313" key="2">
    <source>
        <dbReference type="Proteomes" id="UP000001055"/>
    </source>
</evidence>
<sequence length="77" mass="8614">MRDSKSSKSIMSIMSDSKSVMSNMEGDKNKEKVQTYYNIFELPERNVNGDTTLTLGLQLVKNPCVLEGTLAEFCGFL</sequence>
<proteinExistence type="predicted"/>
<dbReference type="Proteomes" id="UP000001055">
    <property type="component" value="Unassembled WGS sequence"/>
</dbReference>
<evidence type="ECO:0000313" key="1">
    <source>
        <dbReference type="EMBL" id="EDP89811.1"/>
    </source>
</evidence>